<gene>
    <name evidence="2" type="ORF">IMZ08_16990</name>
</gene>
<dbReference type="RefSeq" id="WP_193538685.1">
    <property type="nucleotide sequence ID" value="NZ_JADCLJ010000024.1"/>
</dbReference>
<dbReference type="Proteomes" id="UP001516662">
    <property type="component" value="Unassembled WGS sequence"/>
</dbReference>
<evidence type="ECO:0000256" key="1">
    <source>
        <dbReference type="SAM" id="Phobius"/>
    </source>
</evidence>
<evidence type="ECO:0008006" key="4">
    <source>
        <dbReference type="Google" id="ProtNLM"/>
    </source>
</evidence>
<keyword evidence="1" id="KW-1133">Transmembrane helix</keyword>
<feature type="transmembrane region" description="Helical" evidence="1">
    <location>
        <begin position="12"/>
        <end position="42"/>
    </location>
</feature>
<evidence type="ECO:0000313" key="3">
    <source>
        <dbReference type="Proteomes" id="UP001516662"/>
    </source>
</evidence>
<name>A0ABR9QMJ8_9BACI</name>
<evidence type="ECO:0000313" key="2">
    <source>
        <dbReference type="EMBL" id="MBE4909731.1"/>
    </source>
</evidence>
<dbReference type="EMBL" id="JADCLJ010000024">
    <property type="protein sequence ID" value="MBE4909731.1"/>
    <property type="molecule type" value="Genomic_DNA"/>
</dbReference>
<comment type="caution">
    <text evidence="2">The sequence shown here is derived from an EMBL/GenBank/DDBJ whole genome shotgun (WGS) entry which is preliminary data.</text>
</comment>
<proteinExistence type="predicted"/>
<keyword evidence="1" id="KW-0472">Membrane</keyword>
<protein>
    <recommendedName>
        <fullName evidence="4">ATP-dependent Lon protease</fullName>
    </recommendedName>
</protein>
<keyword evidence="3" id="KW-1185">Reference proteome</keyword>
<organism evidence="2 3">
    <name type="scientific">Litchfieldia luteola</name>
    <dbReference type="NCBI Taxonomy" id="682179"/>
    <lineage>
        <taxon>Bacteria</taxon>
        <taxon>Bacillati</taxon>
        <taxon>Bacillota</taxon>
        <taxon>Bacilli</taxon>
        <taxon>Bacillales</taxon>
        <taxon>Bacillaceae</taxon>
        <taxon>Litchfieldia</taxon>
    </lineage>
</organism>
<sequence>MYLLLSMVLSALLGFVLFMMGPLVGGIIAFGIVVGCIFRGLYLLTEIHKKLSTISPSKTRVDKAYEDYLEKRNTQS</sequence>
<reference evidence="2 3" key="1">
    <citation type="submission" date="2020-10" db="EMBL/GenBank/DDBJ databases">
        <title>Bacillus sp. HD4P25, an endophyte from a halophyte.</title>
        <authorList>
            <person name="Sun J.-Q."/>
        </authorList>
    </citation>
    <scope>NUCLEOTIDE SEQUENCE [LARGE SCALE GENOMIC DNA]</scope>
    <source>
        <strain evidence="2 3">YIM 93174</strain>
    </source>
</reference>
<accession>A0ABR9QMJ8</accession>
<keyword evidence="1" id="KW-0812">Transmembrane</keyword>